<dbReference type="EMBL" id="BONY01000029">
    <property type="protein sequence ID" value="GIH06681.1"/>
    <property type="molecule type" value="Genomic_DNA"/>
</dbReference>
<gene>
    <name evidence="1" type="ORF">Rhe02_47480</name>
</gene>
<evidence type="ECO:0000313" key="2">
    <source>
        <dbReference type="Proteomes" id="UP000612899"/>
    </source>
</evidence>
<accession>A0A8J3QBW2</accession>
<keyword evidence="2" id="KW-1185">Reference proteome</keyword>
<evidence type="ECO:0000313" key="1">
    <source>
        <dbReference type="EMBL" id="GIH06681.1"/>
    </source>
</evidence>
<sequence length="75" mass="8384">MRDWIAQALAELAGDKPAYALVLGRELHWFDNADYHEAALTLLTGAYRALDRSALAEITEVHYANRDLRSVDVLG</sequence>
<name>A0A8J3QBW2_9ACTN</name>
<proteinExistence type="predicted"/>
<protein>
    <submittedName>
        <fullName evidence="1">Uncharacterized protein</fullName>
    </submittedName>
</protein>
<comment type="caution">
    <text evidence="1">The sequence shown here is derived from an EMBL/GenBank/DDBJ whole genome shotgun (WGS) entry which is preliminary data.</text>
</comment>
<organism evidence="1 2">
    <name type="scientific">Rhizocola hellebori</name>
    <dbReference type="NCBI Taxonomy" id="1392758"/>
    <lineage>
        <taxon>Bacteria</taxon>
        <taxon>Bacillati</taxon>
        <taxon>Actinomycetota</taxon>
        <taxon>Actinomycetes</taxon>
        <taxon>Micromonosporales</taxon>
        <taxon>Micromonosporaceae</taxon>
        <taxon>Rhizocola</taxon>
    </lineage>
</organism>
<dbReference type="Proteomes" id="UP000612899">
    <property type="component" value="Unassembled WGS sequence"/>
</dbReference>
<dbReference type="AlphaFoldDB" id="A0A8J3QBW2"/>
<reference evidence="1" key="1">
    <citation type="submission" date="2021-01" db="EMBL/GenBank/DDBJ databases">
        <title>Whole genome shotgun sequence of Rhizocola hellebori NBRC 109834.</title>
        <authorList>
            <person name="Komaki H."/>
            <person name="Tamura T."/>
        </authorList>
    </citation>
    <scope>NUCLEOTIDE SEQUENCE</scope>
    <source>
        <strain evidence="1">NBRC 109834</strain>
    </source>
</reference>